<evidence type="ECO:0000313" key="2">
    <source>
        <dbReference type="EMBL" id="KAL0637310.1"/>
    </source>
</evidence>
<evidence type="ECO:0000313" key="3">
    <source>
        <dbReference type="Proteomes" id="UP001447188"/>
    </source>
</evidence>
<comment type="caution">
    <text evidence="2">The sequence shown here is derived from an EMBL/GenBank/DDBJ whole genome shotgun (WGS) entry which is preliminary data.</text>
</comment>
<reference evidence="2 3" key="1">
    <citation type="submission" date="2024-02" db="EMBL/GenBank/DDBJ databases">
        <title>Discinaceae phylogenomics.</title>
        <authorList>
            <person name="Dirks A.C."/>
            <person name="James T.Y."/>
        </authorList>
    </citation>
    <scope>NUCLEOTIDE SEQUENCE [LARGE SCALE GENOMIC DNA]</scope>
    <source>
        <strain evidence="2 3">ACD0624</strain>
    </source>
</reference>
<keyword evidence="3" id="KW-1185">Reference proteome</keyword>
<dbReference type="InterPro" id="IPR038727">
    <property type="entry name" value="NadR/Ttd14_AAA_dom"/>
</dbReference>
<dbReference type="Proteomes" id="UP001447188">
    <property type="component" value="Unassembled WGS sequence"/>
</dbReference>
<dbReference type="Gene3D" id="3.40.50.300">
    <property type="entry name" value="P-loop containing nucleotide triphosphate hydrolases"/>
    <property type="match status" value="1"/>
</dbReference>
<dbReference type="Pfam" id="PF13521">
    <property type="entry name" value="AAA_28"/>
    <property type="match status" value="1"/>
</dbReference>
<sequence length="158" mass="18440">MVLREIDFKTSDIRDSPTLSFDLQKLILQRQYQAEIIPDGEWLISDRSAVDPVMYAKHLCGEDAVQEMLNTPEWGVLSQSMQASTVIVCQAGTEWLKDDGVRLMPENRNDWMELHNKFCDFMVEMGIPFVVLPNTMTDIERRVEFVVDIWRQARDMRL</sequence>
<proteinExistence type="predicted"/>
<organism evidence="2 3">
    <name type="scientific">Discina gigas</name>
    <dbReference type="NCBI Taxonomy" id="1032678"/>
    <lineage>
        <taxon>Eukaryota</taxon>
        <taxon>Fungi</taxon>
        <taxon>Dikarya</taxon>
        <taxon>Ascomycota</taxon>
        <taxon>Pezizomycotina</taxon>
        <taxon>Pezizomycetes</taxon>
        <taxon>Pezizales</taxon>
        <taxon>Discinaceae</taxon>
        <taxon>Discina</taxon>
    </lineage>
</organism>
<accession>A0ABR3GN07</accession>
<evidence type="ECO:0000259" key="1">
    <source>
        <dbReference type="Pfam" id="PF13521"/>
    </source>
</evidence>
<dbReference type="EMBL" id="JBBBZM010000036">
    <property type="protein sequence ID" value="KAL0637310.1"/>
    <property type="molecule type" value="Genomic_DNA"/>
</dbReference>
<gene>
    <name evidence="2" type="ORF">Q9L58_003643</name>
</gene>
<protein>
    <recommendedName>
        <fullName evidence="1">NadR/Ttd14 AAA domain-containing protein</fullName>
    </recommendedName>
</protein>
<name>A0ABR3GN07_9PEZI</name>
<dbReference type="InterPro" id="IPR027417">
    <property type="entry name" value="P-loop_NTPase"/>
</dbReference>
<feature type="domain" description="NadR/Ttd14 AAA" evidence="1">
    <location>
        <begin position="22"/>
        <end position="142"/>
    </location>
</feature>